<accession>A0ABZ0TCG2</accession>
<organism evidence="1 2">
    <name type="scientific">Mucilaginibacter sabulilitoris</name>
    <dbReference type="NCBI Taxonomy" id="1173583"/>
    <lineage>
        <taxon>Bacteria</taxon>
        <taxon>Pseudomonadati</taxon>
        <taxon>Bacteroidota</taxon>
        <taxon>Sphingobacteriia</taxon>
        <taxon>Sphingobacteriales</taxon>
        <taxon>Sphingobacteriaceae</taxon>
        <taxon>Mucilaginibacter</taxon>
    </lineage>
</organism>
<dbReference type="EMBL" id="CP139558">
    <property type="protein sequence ID" value="WPU90915.1"/>
    <property type="molecule type" value="Genomic_DNA"/>
</dbReference>
<sequence>MTNIIAAYPQSAKQQYDIAAYVWPAYQPDARFKDIGVFKDGKGEWEAIYNAKPKFPGHNQPHVPLWGYTNEADPKVVAKKIDAAVSHGVNVFIYDWYWYDGKPFLEDGLNKGFLSAANKNKMKFYLMWANHDHSSYLDYTAADKNKIYWHGAIDRATFNNMIAHVIKDYFSQPNYYKINGEPVFSIYELSTFIKGMGSITAAKAALDYFTKKTKEAGFPGLHLQGILWSAIPSNLSAVPGDTSSTQNNTVTELGFKSLTNYQWCHYIPLDRYDKWGVKAIEGWHKFSKEFTVPFFPHVSISWDPNPRFTGPLQGMVTDANPADFKRFLLQAKNYADSHPEQPKLITINAWNEWAEGSYLEPDKQHGYEYLEAVKQVFGKN</sequence>
<gene>
    <name evidence="1" type="ORF">SNE25_16470</name>
</gene>
<keyword evidence="2" id="KW-1185">Reference proteome</keyword>
<dbReference type="Pfam" id="PF14307">
    <property type="entry name" value="Glyco_tran_WbsX"/>
    <property type="match status" value="1"/>
</dbReference>
<dbReference type="RefSeq" id="WP_321560086.1">
    <property type="nucleotide sequence ID" value="NZ_CP139558.1"/>
</dbReference>
<dbReference type="PANTHER" id="PTHR41244">
    <property type="entry name" value="RHAMNAN SYNTHESIS F"/>
    <property type="match status" value="1"/>
</dbReference>
<evidence type="ECO:0000313" key="2">
    <source>
        <dbReference type="Proteomes" id="UP001324380"/>
    </source>
</evidence>
<dbReference type="Gene3D" id="3.20.20.80">
    <property type="entry name" value="Glycosidases"/>
    <property type="match status" value="1"/>
</dbReference>
<evidence type="ECO:0000313" key="1">
    <source>
        <dbReference type="EMBL" id="WPU90915.1"/>
    </source>
</evidence>
<dbReference type="InterPro" id="IPR032719">
    <property type="entry name" value="WbsX"/>
</dbReference>
<proteinExistence type="predicted"/>
<name>A0ABZ0TCG2_9SPHI</name>
<dbReference type="Proteomes" id="UP001324380">
    <property type="component" value="Chromosome"/>
</dbReference>
<protein>
    <submittedName>
        <fullName evidence="1">Glycoside hydrolase family 99-like domain-containing protein</fullName>
    </submittedName>
</protein>
<reference evidence="1 2" key="1">
    <citation type="submission" date="2023-11" db="EMBL/GenBank/DDBJ databases">
        <title>Analysis of the Genomes of Mucilaginibacter gossypii cycad 4 and M. sabulilitoris SNA2: microbes with the potential for plant growth promotion.</title>
        <authorList>
            <person name="Hirsch A.M."/>
            <person name="Humm E."/>
            <person name="Rubbi M."/>
            <person name="Del Vecchio G."/>
            <person name="Ha S.M."/>
            <person name="Pellegrini M."/>
            <person name="Gunsalus R.P."/>
        </authorList>
    </citation>
    <scope>NUCLEOTIDE SEQUENCE [LARGE SCALE GENOMIC DNA]</scope>
    <source>
        <strain evidence="1 2">SNA2</strain>
    </source>
</reference>
<dbReference type="CDD" id="cd11579">
    <property type="entry name" value="Glyco_tran_WbsX"/>
    <property type="match status" value="1"/>
</dbReference>
<dbReference type="PANTHER" id="PTHR41244:SF1">
    <property type="entry name" value="GLYCOSYLTRANSFERASE"/>
    <property type="match status" value="1"/>
</dbReference>